<dbReference type="SUPFAM" id="SSF56112">
    <property type="entry name" value="Protein kinase-like (PK-like)"/>
    <property type="match status" value="1"/>
</dbReference>
<dbReference type="Gene3D" id="1.10.510.10">
    <property type="entry name" value="Transferase(Phosphotransferase) domain 1"/>
    <property type="match status" value="1"/>
</dbReference>
<dbReference type="EMBL" id="JALJOT010000016">
    <property type="protein sequence ID" value="KAK9902058.1"/>
    <property type="molecule type" value="Genomic_DNA"/>
</dbReference>
<comment type="caution">
    <text evidence="1">The sequence shown here is derived from an EMBL/GenBank/DDBJ whole genome shotgun (WGS) entry which is preliminary data.</text>
</comment>
<proteinExistence type="predicted"/>
<evidence type="ECO:0000313" key="1">
    <source>
        <dbReference type="EMBL" id="KAK9902058.1"/>
    </source>
</evidence>
<sequence>MIRVSVDGRPEAPPFELEPPQPAETVIEAVAIQLEVDTGILKAGQRLFVGKTAVPAGDYVFKTRAARAEGTTAAVARLNAARGVTGAAAAFTEAHAGYWFLIDFGTARELNQDPLDFTGTPLFMALSILLLQRQTESSDLELAFYVFLFWATRGQLHWRHARLGPNFEGPDAFDHKWSAMTIRFQDKVLARISEPRLRRIAIQLQGLFFGGNLYAYNTSVTSQDFLHAVRSAS</sequence>
<keyword evidence="2" id="KW-1185">Reference proteome</keyword>
<name>A0ABR2YCG1_9CHLO</name>
<dbReference type="Proteomes" id="UP001491310">
    <property type="component" value="Unassembled WGS sequence"/>
</dbReference>
<evidence type="ECO:0000313" key="2">
    <source>
        <dbReference type="Proteomes" id="UP001491310"/>
    </source>
</evidence>
<evidence type="ECO:0008006" key="3">
    <source>
        <dbReference type="Google" id="ProtNLM"/>
    </source>
</evidence>
<protein>
    <recommendedName>
        <fullName evidence="3">Protein kinase domain-containing protein</fullName>
    </recommendedName>
</protein>
<reference evidence="1 2" key="1">
    <citation type="journal article" date="2024" name="Nat. Commun.">
        <title>Phylogenomics reveals the evolutionary origins of lichenization in chlorophyte algae.</title>
        <authorList>
            <person name="Puginier C."/>
            <person name="Libourel C."/>
            <person name="Otte J."/>
            <person name="Skaloud P."/>
            <person name="Haon M."/>
            <person name="Grisel S."/>
            <person name="Petersen M."/>
            <person name="Berrin J.G."/>
            <person name="Delaux P.M."/>
            <person name="Dal Grande F."/>
            <person name="Keller J."/>
        </authorList>
    </citation>
    <scope>NUCLEOTIDE SEQUENCE [LARGE SCALE GENOMIC DNA]</scope>
    <source>
        <strain evidence="1 2">SAG 216-7</strain>
    </source>
</reference>
<accession>A0ABR2YCG1</accession>
<organism evidence="1 2">
    <name type="scientific">Coccomyxa subellipsoidea</name>
    <dbReference type="NCBI Taxonomy" id="248742"/>
    <lineage>
        <taxon>Eukaryota</taxon>
        <taxon>Viridiplantae</taxon>
        <taxon>Chlorophyta</taxon>
        <taxon>core chlorophytes</taxon>
        <taxon>Trebouxiophyceae</taxon>
        <taxon>Trebouxiophyceae incertae sedis</taxon>
        <taxon>Coccomyxaceae</taxon>
        <taxon>Coccomyxa</taxon>
    </lineage>
</organism>
<gene>
    <name evidence="1" type="ORF">WJX75_002923</name>
</gene>
<dbReference type="InterPro" id="IPR011009">
    <property type="entry name" value="Kinase-like_dom_sf"/>
</dbReference>